<proteinExistence type="inferred from homology"/>
<evidence type="ECO:0000313" key="9">
    <source>
        <dbReference type="Proteomes" id="UP000184268"/>
    </source>
</evidence>
<dbReference type="GO" id="GO:0008999">
    <property type="term" value="F:protein-N-terminal-alanine acetyltransferase activity"/>
    <property type="evidence" value="ECO:0007669"/>
    <property type="project" value="UniProtKB-EC"/>
</dbReference>
<keyword evidence="1 8" id="KW-0808">Transferase</keyword>
<comment type="similarity">
    <text evidence="3">Belongs to the acetyltransferase family. RimJ subfamily.</text>
</comment>
<protein>
    <recommendedName>
        <fullName evidence="6">[Ribosomal protein uS5]-alanine N-acetyltransferase</fullName>
        <ecNumber evidence="4">2.3.1.267</ecNumber>
    </recommendedName>
</protein>
<dbReference type="EC" id="2.3.1.267" evidence="4"/>
<dbReference type="PANTHER" id="PTHR43792">
    <property type="entry name" value="GNAT FAMILY, PUTATIVE (AFU_ORTHOLOGUE AFUA_3G00765)-RELATED-RELATED"/>
    <property type="match status" value="1"/>
</dbReference>
<reference evidence="8 9" key="1">
    <citation type="submission" date="2016-11" db="EMBL/GenBank/DDBJ databases">
        <authorList>
            <person name="Jaros S."/>
            <person name="Januszkiewicz K."/>
            <person name="Wedrychowicz H."/>
        </authorList>
    </citation>
    <scope>NUCLEOTIDE SEQUENCE [LARGE SCALE GENOMIC DNA]</scope>
    <source>
        <strain evidence="8 9">DSM 16917</strain>
    </source>
</reference>
<dbReference type="InterPro" id="IPR016181">
    <property type="entry name" value="Acyl_CoA_acyltransferase"/>
</dbReference>
<dbReference type="PANTHER" id="PTHR43792:SF8">
    <property type="entry name" value="[RIBOSOMAL PROTEIN US5]-ALANINE N-ACETYLTRANSFERASE"/>
    <property type="match status" value="1"/>
</dbReference>
<gene>
    <name evidence="8" type="ORF">SAMN02745129_0821</name>
</gene>
<evidence type="ECO:0000256" key="4">
    <source>
        <dbReference type="ARBA" id="ARBA00039124"/>
    </source>
</evidence>
<evidence type="ECO:0000259" key="7">
    <source>
        <dbReference type="PROSITE" id="PS51186"/>
    </source>
</evidence>
<keyword evidence="9" id="KW-1185">Reference proteome</keyword>
<dbReference type="AlphaFoldDB" id="A0A1M5MY09"/>
<dbReference type="InterPro" id="IPR000182">
    <property type="entry name" value="GNAT_dom"/>
</dbReference>
<evidence type="ECO:0000256" key="3">
    <source>
        <dbReference type="ARBA" id="ARBA00038502"/>
    </source>
</evidence>
<dbReference type="Pfam" id="PF13302">
    <property type="entry name" value="Acetyltransf_3"/>
    <property type="match status" value="1"/>
</dbReference>
<dbReference type="STRING" id="299255.SAMN02745129_0821"/>
<dbReference type="RefSeq" id="WP_067654270.1">
    <property type="nucleotide sequence ID" value="NZ_FQXG01000001.1"/>
</dbReference>
<name>A0A1M5MY09_9GAMM</name>
<evidence type="ECO:0000313" key="8">
    <source>
        <dbReference type="EMBL" id="SHG82012.1"/>
    </source>
</evidence>
<dbReference type="GO" id="GO:0005737">
    <property type="term" value="C:cytoplasm"/>
    <property type="evidence" value="ECO:0007669"/>
    <property type="project" value="TreeGrafter"/>
</dbReference>
<dbReference type="OrthoDB" id="9801669at2"/>
<dbReference type="PROSITE" id="PS51186">
    <property type="entry name" value="GNAT"/>
    <property type="match status" value="1"/>
</dbReference>
<evidence type="ECO:0000256" key="1">
    <source>
        <dbReference type="ARBA" id="ARBA00022679"/>
    </source>
</evidence>
<dbReference type="EMBL" id="FQXG01000001">
    <property type="protein sequence ID" value="SHG82012.1"/>
    <property type="molecule type" value="Genomic_DNA"/>
</dbReference>
<accession>A0A1M5MY09</accession>
<comment type="catalytic activity">
    <reaction evidence="5">
        <text>N-terminal L-alanyl-[ribosomal protein uS5] + acetyl-CoA = N-terminal N(alpha)-acetyl-L-alanyl-[ribosomal protein uS5] + CoA + H(+)</text>
        <dbReference type="Rhea" id="RHEA:43752"/>
        <dbReference type="Rhea" id="RHEA-COMP:10672"/>
        <dbReference type="Rhea" id="RHEA-COMP:10673"/>
        <dbReference type="ChEBI" id="CHEBI:15378"/>
        <dbReference type="ChEBI" id="CHEBI:57287"/>
        <dbReference type="ChEBI" id="CHEBI:57288"/>
        <dbReference type="ChEBI" id="CHEBI:64718"/>
        <dbReference type="ChEBI" id="CHEBI:83683"/>
        <dbReference type="EC" id="2.3.1.267"/>
    </reaction>
</comment>
<sequence length="187" mass="21352">MPNAPRLPLLTTARLRLEIGQAQHAARMRDYLERNREHLAPWEPLRPQGFDSLAGCQARLEQATLAFEQGRALRWVVLTPDRQRLIGVCNFDNLIRGPFQACHLGYALDQQCQGKGLMSEALQAALAYAFEQQGLNRVMANYLPENQRSAALLRRLGFEREGYARRYLKINGQWRDHILTAKLAPES</sequence>
<dbReference type="FunFam" id="3.40.630.30:FF:000005">
    <property type="entry name" value="Ribosomal protein alanine acetyltransferase"/>
    <property type="match status" value="1"/>
</dbReference>
<dbReference type="Gene3D" id="3.40.630.30">
    <property type="match status" value="1"/>
</dbReference>
<evidence type="ECO:0000256" key="2">
    <source>
        <dbReference type="ARBA" id="ARBA00023315"/>
    </source>
</evidence>
<organism evidence="8 9">
    <name type="scientific">Ferrimonas marina</name>
    <dbReference type="NCBI Taxonomy" id="299255"/>
    <lineage>
        <taxon>Bacteria</taxon>
        <taxon>Pseudomonadati</taxon>
        <taxon>Pseudomonadota</taxon>
        <taxon>Gammaproteobacteria</taxon>
        <taxon>Alteromonadales</taxon>
        <taxon>Ferrimonadaceae</taxon>
        <taxon>Ferrimonas</taxon>
    </lineage>
</organism>
<dbReference type="InterPro" id="IPR051531">
    <property type="entry name" value="N-acetyltransferase"/>
</dbReference>
<keyword evidence="2" id="KW-0012">Acyltransferase</keyword>
<feature type="domain" description="N-acetyltransferase" evidence="7">
    <location>
        <begin position="26"/>
        <end position="185"/>
    </location>
</feature>
<dbReference type="NCBIfam" id="NF008072">
    <property type="entry name" value="PRK10809.1"/>
    <property type="match status" value="1"/>
</dbReference>
<dbReference type="Proteomes" id="UP000184268">
    <property type="component" value="Unassembled WGS sequence"/>
</dbReference>
<evidence type="ECO:0000256" key="6">
    <source>
        <dbReference type="ARBA" id="ARBA00074015"/>
    </source>
</evidence>
<dbReference type="SUPFAM" id="SSF55729">
    <property type="entry name" value="Acyl-CoA N-acyltransferases (Nat)"/>
    <property type="match status" value="1"/>
</dbReference>
<evidence type="ECO:0000256" key="5">
    <source>
        <dbReference type="ARBA" id="ARBA00048922"/>
    </source>
</evidence>